<dbReference type="PANTHER" id="PTHR10476">
    <property type="entry name" value="CHARGED MULTIVESICULAR BODY PROTEIN"/>
    <property type="match status" value="1"/>
</dbReference>
<gene>
    <name evidence="2" type="ORF">ODALV1_LOCUS1205</name>
</gene>
<evidence type="ECO:0008006" key="4">
    <source>
        <dbReference type="Google" id="ProtNLM"/>
    </source>
</evidence>
<evidence type="ECO:0000313" key="3">
    <source>
        <dbReference type="Proteomes" id="UP001642540"/>
    </source>
</evidence>
<evidence type="ECO:0000313" key="2">
    <source>
        <dbReference type="EMBL" id="CAL8070363.1"/>
    </source>
</evidence>
<dbReference type="EMBL" id="CAXLJM020000004">
    <property type="protein sequence ID" value="CAL8070363.1"/>
    <property type="molecule type" value="Genomic_DNA"/>
</dbReference>
<dbReference type="InterPro" id="IPR005024">
    <property type="entry name" value="Snf7_fam"/>
</dbReference>
<dbReference type="Gene3D" id="6.10.140.1230">
    <property type="match status" value="1"/>
</dbReference>
<evidence type="ECO:0000256" key="1">
    <source>
        <dbReference type="ARBA" id="ARBA00006190"/>
    </source>
</evidence>
<dbReference type="Pfam" id="PF03357">
    <property type="entry name" value="Snf7"/>
    <property type="match status" value="1"/>
</dbReference>
<organism evidence="2 3">
    <name type="scientific">Orchesella dallaii</name>
    <dbReference type="NCBI Taxonomy" id="48710"/>
    <lineage>
        <taxon>Eukaryota</taxon>
        <taxon>Metazoa</taxon>
        <taxon>Ecdysozoa</taxon>
        <taxon>Arthropoda</taxon>
        <taxon>Hexapoda</taxon>
        <taxon>Collembola</taxon>
        <taxon>Entomobryomorpha</taxon>
        <taxon>Entomobryoidea</taxon>
        <taxon>Orchesellidae</taxon>
        <taxon>Orchesellinae</taxon>
        <taxon>Orchesella</taxon>
    </lineage>
</organism>
<dbReference type="Proteomes" id="UP001642540">
    <property type="component" value="Unassembled WGS sequence"/>
</dbReference>
<name>A0ABP1PN24_9HEXA</name>
<comment type="caution">
    <text evidence="2">The sequence shown here is derived from an EMBL/GenBank/DDBJ whole genome shotgun (WGS) entry which is preliminary data.</text>
</comment>
<reference evidence="2 3" key="1">
    <citation type="submission" date="2024-08" db="EMBL/GenBank/DDBJ databases">
        <authorList>
            <person name="Cucini C."/>
            <person name="Frati F."/>
        </authorList>
    </citation>
    <scope>NUCLEOTIDE SEQUENCE [LARGE SCALE GENOMIC DNA]</scope>
</reference>
<proteinExistence type="inferred from homology"/>
<sequence>MDDMLFNLRFTTKQLEKLSKKAEKEETVQKNKVKKALQQGNVESAKIYAENAIRKKNESLNFLRMASKVDAVRCKVQSAVTMKAVTQNMASVSKSLEKAMNAMDLEKVSKIMDKFENQFEDLDVRTSVIEDAMGSATTLTTPKDQVDTLIQQIAEENGLEVQEALVNVPSTSLKVDKQAEKEDDLTRRLQALRN</sequence>
<keyword evidence="3" id="KW-1185">Reference proteome</keyword>
<accession>A0ABP1PN24</accession>
<comment type="similarity">
    <text evidence="1">Belongs to the SNF7 family.</text>
</comment>
<protein>
    <recommendedName>
        <fullName evidence="4">Chromatin-modifying protein 1a</fullName>
    </recommendedName>
</protein>